<feature type="non-terminal residue" evidence="1">
    <location>
        <position position="216"/>
    </location>
</feature>
<evidence type="ECO:0000313" key="2">
    <source>
        <dbReference type="Proteomes" id="UP001165064"/>
    </source>
</evidence>
<proteinExistence type="predicted"/>
<organism evidence="1 2">
    <name type="scientific">Ambrosiozyma monospora</name>
    <name type="common">Yeast</name>
    <name type="synonym">Endomycopsis monosporus</name>
    <dbReference type="NCBI Taxonomy" id="43982"/>
    <lineage>
        <taxon>Eukaryota</taxon>
        <taxon>Fungi</taxon>
        <taxon>Dikarya</taxon>
        <taxon>Ascomycota</taxon>
        <taxon>Saccharomycotina</taxon>
        <taxon>Pichiomycetes</taxon>
        <taxon>Pichiales</taxon>
        <taxon>Pichiaceae</taxon>
        <taxon>Ambrosiozyma</taxon>
    </lineage>
</organism>
<comment type="caution">
    <text evidence="1">The sequence shown here is derived from an EMBL/GenBank/DDBJ whole genome shotgun (WGS) entry which is preliminary data.</text>
</comment>
<evidence type="ECO:0000313" key="1">
    <source>
        <dbReference type="EMBL" id="GME97727.1"/>
    </source>
</evidence>
<gene>
    <name evidence="1" type="ORF">Amon02_001031200</name>
</gene>
<dbReference type="Proteomes" id="UP001165064">
    <property type="component" value="Unassembled WGS sequence"/>
</dbReference>
<sequence>MLRALGLSSGPSLDEKQKTSKVVEEAIQIENAFKAMDFVLDDRADEGFELLKDRDTVPISQLAYGVIEFLEATLGFEAQAMKKAHETLSLAENQNYKAKTYAERNKLKTSFVYPIGTEFAVAYAEANLLNALLMLMSESVVEGAKALLKLRRAYHTLDQISQNMERQNGVNGTASGLHNLSLVDGSTTSLASSATTATSASVSTAGGAGGAASGTG</sequence>
<keyword evidence="2" id="KW-1185">Reference proteome</keyword>
<dbReference type="EMBL" id="BSXS01010223">
    <property type="protein sequence ID" value="GME97727.1"/>
    <property type="molecule type" value="Genomic_DNA"/>
</dbReference>
<reference evidence="1" key="1">
    <citation type="submission" date="2023-04" db="EMBL/GenBank/DDBJ databases">
        <title>Ambrosiozyma monospora NBRC 10751.</title>
        <authorList>
            <person name="Ichikawa N."/>
            <person name="Sato H."/>
            <person name="Tonouchi N."/>
        </authorList>
    </citation>
    <scope>NUCLEOTIDE SEQUENCE</scope>
    <source>
        <strain evidence="1">NBRC 10751</strain>
    </source>
</reference>
<protein>
    <submittedName>
        <fullName evidence="1">Unnamed protein product</fullName>
    </submittedName>
</protein>
<accession>A0ACB5TXY2</accession>
<name>A0ACB5TXY2_AMBMO</name>